<name>A0ABQ2UZT6_9ACTN</name>
<evidence type="ECO:0000313" key="3">
    <source>
        <dbReference type="Proteomes" id="UP000654471"/>
    </source>
</evidence>
<feature type="region of interest" description="Disordered" evidence="1">
    <location>
        <begin position="70"/>
        <end position="101"/>
    </location>
</feature>
<dbReference type="EMBL" id="BMRP01000005">
    <property type="protein sequence ID" value="GGU56184.1"/>
    <property type="molecule type" value="Genomic_DNA"/>
</dbReference>
<evidence type="ECO:0000313" key="2">
    <source>
        <dbReference type="EMBL" id="GGU56184.1"/>
    </source>
</evidence>
<gene>
    <name evidence="2" type="ORF">GCM10010211_21290</name>
</gene>
<protein>
    <submittedName>
        <fullName evidence="2">Uncharacterized protein</fullName>
    </submittedName>
</protein>
<proteinExistence type="predicted"/>
<comment type="caution">
    <text evidence="2">The sequence shown here is derived from an EMBL/GenBank/DDBJ whole genome shotgun (WGS) entry which is preliminary data.</text>
</comment>
<dbReference type="RefSeq" id="WP_189298724.1">
    <property type="nucleotide sequence ID" value="NZ_BMRP01000005.1"/>
</dbReference>
<organism evidence="2 3">
    <name type="scientific">Streptomyces albospinus</name>
    <dbReference type="NCBI Taxonomy" id="285515"/>
    <lineage>
        <taxon>Bacteria</taxon>
        <taxon>Bacillati</taxon>
        <taxon>Actinomycetota</taxon>
        <taxon>Actinomycetes</taxon>
        <taxon>Kitasatosporales</taxon>
        <taxon>Streptomycetaceae</taxon>
        <taxon>Streptomyces</taxon>
    </lineage>
</organism>
<dbReference type="Proteomes" id="UP000654471">
    <property type="component" value="Unassembled WGS sequence"/>
</dbReference>
<sequence length="101" mass="10582">MGYWNKLLAPLAKSPARTPATPTITPTASGLLTIGTTTYINPAGSYPIYHAADGTLTTIVNDTDHPITIVTERDHSPPPADIVLAPGERTETGRGDCVQVG</sequence>
<evidence type="ECO:0000256" key="1">
    <source>
        <dbReference type="SAM" id="MobiDB-lite"/>
    </source>
</evidence>
<keyword evidence="3" id="KW-1185">Reference proteome</keyword>
<reference evidence="3" key="1">
    <citation type="journal article" date="2019" name="Int. J. Syst. Evol. Microbiol.">
        <title>The Global Catalogue of Microorganisms (GCM) 10K type strain sequencing project: providing services to taxonomists for standard genome sequencing and annotation.</title>
        <authorList>
            <consortium name="The Broad Institute Genomics Platform"/>
            <consortium name="The Broad Institute Genome Sequencing Center for Infectious Disease"/>
            <person name="Wu L."/>
            <person name="Ma J."/>
        </authorList>
    </citation>
    <scope>NUCLEOTIDE SEQUENCE [LARGE SCALE GENOMIC DNA]</scope>
    <source>
        <strain evidence="3">JCM 3399</strain>
    </source>
</reference>
<accession>A0ABQ2UZT6</accession>